<gene>
    <name evidence="1" type="ORF">DFH08DRAFT_940842</name>
</gene>
<evidence type="ECO:0000313" key="2">
    <source>
        <dbReference type="Proteomes" id="UP001218218"/>
    </source>
</evidence>
<name>A0AAD6ZKX5_9AGAR</name>
<evidence type="ECO:0000313" key="1">
    <source>
        <dbReference type="EMBL" id="KAJ7327584.1"/>
    </source>
</evidence>
<protein>
    <submittedName>
        <fullName evidence="1">Uncharacterized protein</fullName>
    </submittedName>
</protein>
<dbReference type="Proteomes" id="UP001218218">
    <property type="component" value="Unassembled WGS sequence"/>
</dbReference>
<proteinExistence type="predicted"/>
<dbReference type="EMBL" id="JARIHO010000041">
    <property type="protein sequence ID" value="KAJ7327584.1"/>
    <property type="molecule type" value="Genomic_DNA"/>
</dbReference>
<reference evidence="1" key="1">
    <citation type="submission" date="2023-03" db="EMBL/GenBank/DDBJ databases">
        <title>Massive genome expansion in bonnet fungi (Mycena s.s.) driven by repeated elements and novel gene families across ecological guilds.</title>
        <authorList>
            <consortium name="Lawrence Berkeley National Laboratory"/>
            <person name="Harder C.B."/>
            <person name="Miyauchi S."/>
            <person name="Viragh M."/>
            <person name="Kuo A."/>
            <person name="Thoen E."/>
            <person name="Andreopoulos B."/>
            <person name="Lu D."/>
            <person name="Skrede I."/>
            <person name="Drula E."/>
            <person name="Henrissat B."/>
            <person name="Morin E."/>
            <person name="Kohler A."/>
            <person name="Barry K."/>
            <person name="LaButti K."/>
            <person name="Morin E."/>
            <person name="Salamov A."/>
            <person name="Lipzen A."/>
            <person name="Mereny Z."/>
            <person name="Hegedus B."/>
            <person name="Baldrian P."/>
            <person name="Stursova M."/>
            <person name="Weitz H."/>
            <person name="Taylor A."/>
            <person name="Grigoriev I.V."/>
            <person name="Nagy L.G."/>
            <person name="Martin F."/>
            <person name="Kauserud H."/>
        </authorList>
    </citation>
    <scope>NUCLEOTIDE SEQUENCE</scope>
    <source>
        <strain evidence="1">CBHHK002</strain>
    </source>
</reference>
<dbReference type="AlphaFoldDB" id="A0AAD6ZKX5"/>
<accession>A0AAD6ZKX5</accession>
<organism evidence="1 2">
    <name type="scientific">Mycena albidolilacea</name>
    <dbReference type="NCBI Taxonomy" id="1033008"/>
    <lineage>
        <taxon>Eukaryota</taxon>
        <taxon>Fungi</taxon>
        <taxon>Dikarya</taxon>
        <taxon>Basidiomycota</taxon>
        <taxon>Agaricomycotina</taxon>
        <taxon>Agaricomycetes</taxon>
        <taxon>Agaricomycetidae</taxon>
        <taxon>Agaricales</taxon>
        <taxon>Marasmiineae</taxon>
        <taxon>Mycenaceae</taxon>
        <taxon>Mycena</taxon>
    </lineage>
</organism>
<sequence>MSNSRRLVPVRFRPHVPDSSTATEIKHGYDLLSPSGLPWQVTLPQVACRAVYAGIRDQLLEKNLVTVEQLSQCLAIFGDRGSVNPRTTLFRMDQKFPVDFSPASNVTAVGQALYSFKMEHMFQAYAGDKRCFPWAGSGLVRFEPSTDPQYSQRRVVHLRITKIVTLISRSTQLHRDPTLVLKPEEGQLLTRAPTVMHLKPGRKISIRM</sequence>
<comment type="caution">
    <text evidence="1">The sequence shown here is derived from an EMBL/GenBank/DDBJ whole genome shotgun (WGS) entry which is preliminary data.</text>
</comment>
<keyword evidence="2" id="KW-1185">Reference proteome</keyword>